<evidence type="ECO:0000259" key="3">
    <source>
        <dbReference type="Pfam" id="PF01364"/>
    </source>
</evidence>
<dbReference type="Gene3D" id="3.40.50.1460">
    <property type="match status" value="1"/>
</dbReference>
<organism evidence="4 5">
    <name type="scientific">Dyadobacter sandarakinus</name>
    <dbReference type="NCBI Taxonomy" id="2747268"/>
    <lineage>
        <taxon>Bacteria</taxon>
        <taxon>Pseudomonadati</taxon>
        <taxon>Bacteroidota</taxon>
        <taxon>Cytophagia</taxon>
        <taxon>Cytophagales</taxon>
        <taxon>Spirosomataceae</taxon>
        <taxon>Dyadobacter</taxon>
    </lineage>
</organism>
<dbReference type="Gene3D" id="3.40.50.10390">
    <property type="entry name" value="Gingipain r, domain 1"/>
    <property type="match status" value="1"/>
</dbReference>
<reference evidence="4 5" key="1">
    <citation type="submission" date="2020-06" db="EMBL/GenBank/DDBJ databases">
        <title>Dyadobacter sandarakinus sp. nov., isolated from the soil of the Arctic Yellow River Station.</title>
        <authorList>
            <person name="Zhang Y."/>
            <person name="Peng F."/>
        </authorList>
    </citation>
    <scope>NUCLEOTIDE SEQUENCE [LARGE SCALE GENOMIC DNA]</scope>
    <source>
        <strain evidence="4 5">Q3-56</strain>
    </source>
</reference>
<feature type="domain" description="Gingipain" evidence="3">
    <location>
        <begin position="404"/>
        <end position="769"/>
    </location>
</feature>
<feature type="chain" id="PRO_5047113042" evidence="2">
    <location>
        <begin position="24"/>
        <end position="1120"/>
    </location>
</feature>
<evidence type="ECO:0000256" key="2">
    <source>
        <dbReference type="SAM" id="SignalP"/>
    </source>
</evidence>
<dbReference type="CDD" id="cd02258">
    <property type="entry name" value="Peptidase_C25_N"/>
    <property type="match status" value="1"/>
</dbReference>
<sequence>MPWWKHASLFLALLAGFLLTVQAAYCQELTPLSTGDWYRIGVTKSGIYKLDAPFLRKLGIEPGGIDPKTIRILGGPAGMLPQSNAAGISMLNEVAVQVTGEADNRFDAGDAAFFYAEGPHIVTYDTASASLSHQLHVYSDTAFYFLNIGAQNGLRIVPANYPAKPSARLVSHFDDYWYHEQETTNLLKSGREWWGEYLGSGTITVAATIPGVIPQSEIRVNTSAVGAAQVTTKFKWSLNGTVLGEVPIGTVSASTYDIKGIRADKTFTTSAGAVPATEYNAGITYEKNGQSSAQGYLNYISLQTKRNFSSYDTQQLYHLLPSSDTVTYRFTNTSAGWNLWDVTDMVHPAMIVDAMPAGTFDFTYPGAPASRKVAGFSSTLAFEPASWEKITNQNLTFIDVPKLLIVTPPQWQNEAARLATYRKDHDGIAATVVTTRQIYNEFAGGKPDVTAIRNFVRYLYEKSPGKLRYLLLFGDATYDYKNNLLNQPVQQRGNWVPVYESRESLNPVYTYSSDDYFGFLEKSEGTWTEALTGDHTLDIGIGRLPAKNAAEAKTIVDKLIRYDRLAPGLWKSKVQFVADDGDGNIHQQHADQLANLIQRDFLPSRTFIDAFEQNTTEQGPKAPQVNAEILKHIDQGTLILNYIGHGGVSGWAEEQILTLADMQAARGISNLPLLLTATCDFGRYDDPAIVSGAEIMVLSPKGAAIGAISTTRPVYSSTNYTLSRAFYETLVSDGPGVRMGDIFRDTKNKALAGSLNRNFTLLGDPSMRLARPESGIRWTTKPDTLRALQTVLLAGEVLLPGSNTKDSLFNGTARMVVYDKESPFRTLGNEGASGEYRQFTSKLFDGTASVRGGQFSMRFTVPRDIDYRTGTGRVDVYAFAGDTLAEAGSQLDIVVGGSAQVGDDTTPPTVTAYLDEEAFRDGDRTGPSPILYIKARDSSGINISSAGIGHDITVTLNDTLTIVLNDYFTASLDDPGSGLVVYPFQNLPAGLYNARVKVWDVYTNLSEIAFAFQVGAAAGIKLNNLNVFPNPFDKDLSFEISHSRSGEDVEIIFNILLNNGQKLGVFRQQYYNSSETVREVMIIPPGSLPPRNSLLLFQAEVRSLKDNSSDRKSGKLIRSP</sequence>
<keyword evidence="1 2" id="KW-0732">Signal</keyword>
<dbReference type="InterPro" id="IPR029030">
    <property type="entry name" value="Caspase-like_dom_sf"/>
</dbReference>
<dbReference type="SUPFAM" id="SSF52129">
    <property type="entry name" value="Caspase-like"/>
    <property type="match status" value="1"/>
</dbReference>
<evidence type="ECO:0000256" key="1">
    <source>
        <dbReference type="ARBA" id="ARBA00022729"/>
    </source>
</evidence>
<keyword evidence="5" id="KW-1185">Reference proteome</keyword>
<feature type="signal peptide" evidence="2">
    <location>
        <begin position="1"/>
        <end position="23"/>
    </location>
</feature>
<accession>A0ABX7I930</accession>
<dbReference type="InterPro" id="IPR029031">
    <property type="entry name" value="Gingipain_N_sf"/>
</dbReference>
<evidence type="ECO:0000313" key="4">
    <source>
        <dbReference type="EMBL" id="QRR02400.1"/>
    </source>
</evidence>
<dbReference type="NCBIfam" id="NF033707">
    <property type="entry name" value="T9SS_sortase"/>
    <property type="match status" value="1"/>
</dbReference>
<evidence type="ECO:0000313" key="5">
    <source>
        <dbReference type="Proteomes" id="UP000612680"/>
    </source>
</evidence>
<protein>
    <submittedName>
        <fullName evidence="4">Type IX secretion system sortase PorU</fullName>
    </submittedName>
</protein>
<dbReference type="RefSeq" id="WP_204657316.1">
    <property type="nucleotide sequence ID" value="NZ_CP056775.1"/>
</dbReference>
<gene>
    <name evidence="4" type="primary">porU</name>
    <name evidence="4" type="ORF">HWI92_16525</name>
</gene>
<dbReference type="InterPro" id="IPR001769">
    <property type="entry name" value="Gingipain"/>
</dbReference>
<dbReference type="EMBL" id="CP056775">
    <property type="protein sequence ID" value="QRR02400.1"/>
    <property type="molecule type" value="Genomic_DNA"/>
</dbReference>
<dbReference type="Pfam" id="PF01364">
    <property type="entry name" value="Peptidase_C25"/>
    <property type="match status" value="1"/>
</dbReference>
<name>A0ABX7I930_9BACT</name>
<dbReference type="Proteomes" id="UP000612680">
    <property type="component" value="Chromosome"/>
</dbReference>
<proteinExistence type="predicted"/>